<evidence type="ECO:0000313" key="8">
    <source>
        <dbReference type="EMBL" id="KAE8374446.1"/>
    </source>
</evidence>
<feature type="region of interest" description="Disordered" evidence="6">
    <location>
        <begin position="1"/>
        <end position="25"/>
    </location>
</feature>
<evidence type="ECO:0000259" key="7">
    <source>
        <dbReference type="PROSITE" id="PS50048"/>
    </source>
</evidence>
<dbReference type="PANTHER" id="PTHR47424:SF6">
    <property type="entry name" value="PROLINE UTILIZATION TRANS-ACTIVATOR"/>
    <property type="match status" value="1"/>
</dbReference>
<dbReference type="InterPro" id="IPR001138">
    <property type="entry name" value="Zn2Cys6_DnaBD"/>
</dbReference>
<dbReference type="AlphaFoldDB" id="A0A5N7AYL7"/>
<feature type="region of interest" description="Disordered" evidence="6">
    <location>
        <begin position="113"/>
        <end position="144"/>
    </location>
</feature>
<dbReference type="Gene3D" id="4.10.240.10">
    <property type="entry name" value="Zn(2)-C6 fungal-type DNA-binding domain"/>
    <property type="match status" value="1"/>
</dbReference>
<keyword evidence="5" id="KW-0539">Nucleus</keyword>
<dbReference type="EMBL" id="ML736284">
    <property type="protein sequence ID" value="KAE8374446.1"/>
    <property type="molecule type" value="Genomic_DNA"/>
</dbReference>
<name>A0A5N7AYL7_9EURO</name>
<feature type="region of interest" description="Disordered" evidence="6">
    <location>
        <begin position="655"/>
        <end position="685"/>
    </location>
</feature>
<evidence type="ECO:0000256" key="2">
    <source>
        <dbReference type="ARBA" id="ARBA00023015"/>
    </source>
</evidence>
<dbReference type="Pfam" id="PF00172">
    <property type="entry name" value="Zn_clus"/>
    <property type="match status" value="1"/>
</dbReference>
<protein>
    <submittedName>
        <fullName evidence="8">Fungal-specific transcription factor domain-containing protein</fullName>
    </submittedName>
</protein>
<evidence type="ECO:0000256" key="3">
    <source>
        <dbReference type="ARBA" id="ARBA00023125"/>
    </source>
</evidence>
<dbReference type="SUPFAM" id="SSF57701">
    <property type="entry name" value="Zn2/Cys6 DNA-binding domain"/>
    <property type="match status" value="1"/>
</dbReference>
<reference evidence="8 9" key="1">
    <citation type="submission" date="2019-04" db="EMBL/GenBank/DDBJ databases">
        <title>Friends and foes A comparative genomics studyof 23 Aspergillus species from section Flavi.</title>
        <authorList>
            <consortium name="DOE Joint Genome Institute"/>
            <person name="Kjaerbolling I."/>
            <person name="Vesth T."/>
            <person name="Frisvad J.C."/>
            <person name="Nybo J.L."/>
            <person name="Theobald S."/>
            <person name="Kildgaard S."/>
            <person name="Isbrandt T."/>
            <person name="Kuo A."/>
            <person name="Sato A."/>
            <person name="Lyhne E.K."/>
            <person name="Kogle M.E."/>
            <person name="Wiebenga A."/>
            <person name="Kun R.S."/>
            <person name="Lubbers R.J."/>
            <person name="Makela M.R."/>
            <person name="Barry K."/>
            <person name="Chovatia M."/>
            <person name="Clum A."/>
            <person name="Daum C."/>
            <person name="Haridas S."/>
            <person name="He G."/>
            <person name="LaButti K."/>
            <person name="Lipzen A."/>
            <person name="Mondo S."/>
            <person name="Riley R."/>
            <person name="Salamov A."/>
            <person name="Simmons B.A."/>
            <person name="Magnuson J.K."/>
            <person name="Henrissat B."/>
            <person name="Mortensen U.H."/>
            <person name="Larsen T.O."/>
            <person name="Devries R.P."/>
            <person name="Grigoriev I.V."/>
            <person name="Machida M."/>
            <person name="Baker S.E."/>
            <person name="Andersen M.R."/>
        </authorList>
    </citation>
    <scope>NUCLEOTIDE SEQUENCE [LARGE SCALE GENOMIC DNA]</scope>
    <source>
        <strain evidence="8 9">IBT 29228</strain>
    </source>
</reference>
<dbReference type="PROSITE" id="PS50048">
    <property type="entry name" value="ZN2_CY6_FUNGAL_2"/>
    <property type="match status" value="1"/>
</dbReference>
<dbReference type="GO" id="GO:0000981">
    <property type="term" value="F:DNA-binding transcription factor activity, RNA polymerase II-specific"/>
    <property type="evidence" value="ECO:0007669"/>
    <property type="project" value="InterPro"/>
</dbReference>
<dbReference type="GO" id="GO:0006351">
    <property type="term" value="P:DNA-templated transcription"/>
    <property type="evidence" value="ECO:0007669"/>
    <property type="project" value="InterPro"/>
</dbReference>
<proteinExistence type="predicted"/>
<keyword evidence="2" id="KW-0805">Transcription regulation</keyword>
<dbReference type="Pfam" id="PF04082">
    <property type="entry name" value="Fungal_trans"/>
    <property type="match status" value="1"/>
</dbReference>
<dbReference type="InterPro" id="IPR051127">
    <property type="entry name" value="Fungal_SecMet_Regulators"/>
</dbReference>
<feature type="domain" description="Zn(2)-C6 fungal-type" evidence="7">
    <location>
        <begin position="29"/>
        <end position="60"/>
    </location>
</feature>
<dbReference type="GO" id="GO:0003677">
    <property type="term" value="F:DNA binding"/>
    <property type="evidence" value="ECO:0007669"/>
    <property type="project" value="UniProtKB-KW"/>
</dbReference>
<dbReference type="InterPro" id="IPR007219">
    <property type="entry name" value="XnlR_reg_dom"/>
</dbReference>
<dbReference type="GO" id="GO:0008270">
    <property type="term" value="F:zinc ion binding"/>
    <property type="evidence" value="ECO:0007669"/>
    <property type="project" value="InterPro"/>
</dbReference>
<dbReference type="CDD" id="cd12148">
    <property type="entry name" value="fungal_TF_MHR"/>
    <property type="match status" value="1"/>
</dbReference>
<dbReference type="PROSITE" id="PS00463">
    <property type="entry name" value="ZN2_CY6_FUNGAL_1"/>
    <property type="match status" value="1"/>
</dbReference>
<feature type="compositionally biased region" description="Basic residues" evidence="6">
    <location>
        <begin position="10"/>
        <end position="25"/>
    </location>
</feature>
<evidence type="ECO:0000313" key="9">
    <source>
        <dbReference type="Proteomes" id="UP000326198"/>
    </source>
</evidence>
<dbReference type="InterPro" id="IPR036864">
    <property type="entry name" value="Zn2-C6_fun-type_DNA-bd_sf"/>
</dbReference>
<dbReference type="GO" id="GO:0009893">
    <property type="term" value="P:positive regulation of metabolic process"/>
    <property type="evidence" value="ECO:0007669"/>
    <property type="project" value="UniProtKB-ARBA"/>
</dbReference>
<organism evidence="8 9">
    <name type="scientific">Aspergillus bertholletiae</name>
    <dbReference type="NCBI Taxonomy" id="1226010"/>
    <lineage>
        <taxon>Eukaryota</taxon>
        <taxon>Fungi</taxon>
        <taxon>Dikarya</taxon>
        <taxon>Ascomycota</taxon>
        <taxon>Pezizomycotina</taxon>
        <taxon>Eurotiomycetes</taxon>
        <taxon>Eurotiomycetidae</taxon>
        <taxon>Eurotiales</taxon>
        <taxon>Aspergillaceae</taxon>
        <taxon>Aspergillus</taxon>
        <taxon>Aspergillus subgen. Circumdati</taxon>
    </lineage>
</organism>
<feature type="compositionally biased region" description="Polar residues" evidence="6">
    <location>
        <begin position="666"/>
        <end position="685"/>
    </location>
</feature>
<evidence type="ECO:0000256" key="5">
    <source>
        <dbReference type="ARBA" id="ARBA00023242"/>
    </source>
</evidence>
<dbReference type="OrthoDB" id="4469165at2759"/>
<keyword evidence="1" id="KW-0479">Metal-binding</keyword>
<evidence type="ECO:0000256" key="1">
    <source>
        <dbReference type="ARBA" id="ARBA00022723"/>
    </source>
</evidence>
<keyword evidence="9" id="KW-1185">Reference proteome</keyword>
<keyword evidence="3" id="KW-0238">DNA-binding</keyword>
<dbReference type="SMART" id="SM00066">
    <property type="entry name" value="GAL4"/>
    <property type="match status" value="1"/>
</dbReference>
<dbReference type="SMART" id="SM00906">
    <property type="entry name" value="Fungal_trans"/>
    <property type="match status" value="1"/>
</dbReference>
<dbReference type="Proteomes" id="UP000326198">
    <property type="component" value="Unassembled WGS sequence"/>
</dbReference>
<evidence type="ECO:0000256" key="6">
    <source>
        <dbReference type="SAM" id="MobiDB-lite"/>
    </source>
</evidence>
<evidence type="ECO:0000256" key="4">
    <source>
        <dbReference type="ARBA" id="ARBA00023163"/>
    </source>
</evidence>
<dbReference type="PANTHER" id="PTHR47424">
    <property type="entry name" value="REGULATORY PROTEIN GAL4"/>
    <property type="match status" value="1"/>
</dbReference>
<keyword evidence="4" id="KW-0804">Transcription</keyword>
<accession>A0A5N7AYL7</accession>
<gene>
    <name evidence="8" type="ORF">BDV26DRAFT_42731</name>
</gene>
<sequence>MESALQQNRSGRRFRPKVPISQRKRTERACNRCRTRKRKCRFAQSDVCQNCQRDGHSCILQPVESSPDLLDPAIKDIADKFRLLHPEASLKPHHWDTLAGLFGYRVNAPNGHSTVEDDSMATQDPGVSRDAGNTPLDEPSTSARQEQSGLLGFGKFLTSASSTLSQSHSLDLSQDRIGYGFPLDYTVLYNTTKEQCLIDILTRFPTQAEADFIISTFFLYVSSNWYFLDEAGFRNEITHLYESNLDASCVECDFLYLVLMVFALGSQFIELREASAPVDQTISPSQVNNPPGVQFFRSAVTLLPLVLSISSLESCQGLFLTGLYLLPMSQSSTSYTYIALAMRMATGLDLHQDDTRSTLSPKQLEYRHRIFWAFYSIERGLAVALGYPENIQEREIRCPRPQFQQDLDTNDPLQVKRLIAFVNLTLITNRLLRHREKGPWSSYLHESQTSLLSWWRDLPIELRTLENIRLRVNAHLHMHYHQMWIHVSRESLIFLLQSRLRNRTSPIDDERDNPAIHELSKHCVESANQVIDLLNLLRVNGQLSHFSFTDFHACVSATIILLLGSVLDPCVAASHQVQAAMDILQFMAAGNGNAKGGFRLLESFLAIVNTSLSSLRARQSPEGPLDAGIEIPGAQQTQQQCRPYSLESNHLLSPTQHSHPILESVPDSSPTTIPGGTSEPNLGQSSGRSIISLYDDIRAVLNECSSDEIRLLGVSSLFEENSPQVFANEN</sequence>